<dbReference type="Proteomes" id="UP000075260">
    <property type="component" value="Unassembled WGS sequence"/>
</dbReference>
<dbReference type="GO" id="GO:0005945">
    <property type="term" value="C:6-phosphofructokinase complex"/>
    <property type="evidence" value="ECO:0007669"/>
    <property type="project" value="TreeGrafter"/>
</dbReference>
<evidence type="ECO:0000256" key="3">
    <source>
        <dbReference type="ARBA" id="ARBA00004679"/>
    </source>
</evidence>
<dbReference type="UniPathway" id="UPA00109">
    <property type="reaction ID" value="UER00182"/>
</dbReference>
<evidence type="ECO:0000256" key="13">
    <source>
        <dbReference type="ARBA" id="ARBA00038478"/>
    </source>
</evidence>
<comment type="cofactor">
    <cofactor evidence="1">
        <name>Mg(2+)</name>
        <dbReference type="ChEBI" id="CHEBI:18420"/>
    </cofactor>
</comment>
<dbReference type="Gene3D" id="3.40.50.460">
    <property type="entry name" value="Phosphofructokinase domain"/>
    <property type="match status" value="1"/>
</dbReference>
<comment type="similarity">
    <text evidence="13">Belongs to the phosphofructokinase type A (PFKA) family.</text>
</comment>
<dbReference type="InterPro" id="IPR000023">
    <property type="entry name" value="Phosphofructokinase_dom"/>
</dbReference>
<evidence type="ECO:0000256" key="12">
    <source>
        <dbReference type="ARBA" id="ARBA00023152"/>
    </source>
</evidence>
<keyword evidence="8" id="KW-0547">Nucleotide-binding</keyword>
<keyword evidence="7" id="KW-0479">Metal-binding</keyword>
<evidence type="ECO:0000256" key="11">
    <source>
        <dbReference type="ARBA" id="ARBA00022842"/>
    </source>
</evidence>
<dbReference type="RefSeq" id="WP_061609868.1">
    <property type="nucleotide sequence ID" value="NZ_JEMA01000653.1"/>
</dbReference>
<evidence type="ECO:0000259" key="15">
    <source>
        <dbReference type="Pfam" id="PF00365"/>
    </source>
</evidence>
<name>A0A150QHK8_SORCE</name>
<keyword evidence="6" id="KW-0808">Transferase</keyword>
<comment type="catalytic activity">
    <reaction evidence="14">
        <text>beta-D-fructose 6-phosphate + ATP = beta-D-fructose 1,6-bisphosphate + ADP + H(+)</text>
        <dbReference type="Rhea" id="RHEA:16109"/>
        <dbReference type="ChEBI" id="CHEBI:15378"/>
        <dbReference type="ChEBI" id="CHEBI:30616"/>
        <dbReference type="ChEBI" id="CHEBI:32966"/>
        <dbReference type="ChEBI" id="CHEBI:57634"/>
        <dbReference type="ChEBI" id="CHEBI:456216"/>
        <dbReference type="EC" id="2.7.1.11"/>
    </reaction>
</comment>
<dbReference type="GO" id="GO:0042802">
    <property type="term" value="F:identical protein binding"/>
    <property type="evidence" value="ECO:0007669"/>
    <property type="project" value="TreeGrafter"/>
</dbReference>
<comment type="subcellular location">
    <subcellularLocation>
        <location evidence="2">Cytoplasm</location>
    </subcellularLocation>
</comment>
<dbReference type="GO" id="GO:0046872">
    <property type="term" value="F:metal ion binding"/>
    <property type="evidence" value="ECO:0007669"/>
    <property type="project" value="UniProtKB-KW"/>
</dbReference>
<keyword evidence="10" id="KW-0067">ATP-binding</keyword>
<dbReference type="SUPFAM" id="SSF53784">
    <property type="entry name" value="Phosphofructokinase"/>
    <property type="match status" value="1"/>
</dbReference>
<dbReference type="GO" id="GO:0005524">
    <property type="term" value="F:ATP binding"/>
    <property type="evidence" value="ECO:0007669"/>
    <property type="project" value="UniProtKB-KW"/>
</dbReference>
<dbReference type="PANTHER" id="PTHR13697">
    <property type="entry name" value="PHOSPHOFRUCTOKINASE"/>
    <property type="match status" value="1"/>
</dbReference>
<dbReference type="AlphaFoldDB" id="A0A150QHK8"/>
<keyword evidence="12" id="KW-0324">Glycolysis</keyword>
<dbReference type="InterPro" id="IPR035966">
    <property type="entry name" value="PKF_sf"/>
</dbReference>
<dbReference type="GO" id="GO:0061621">
    <property type="term" value="P:canonical glycolysis"/>
    <property type="evidence" value="ECO:0007669"/>
    <property type="project" value="TreeGrafter"/>
</dbReference>
<evidence type="ECO:0000256" key="8">
    <source>
        <dbReference type="ARBA" id="ARBA00022741"/>
    </source>
</evidence>
<comment type="caution">
    <text evidence="16">The sequence shown here is derived from an EMBL/GenBank/DDBJ whole genome shotgun (WGS) entry which is preliminary data.</text>
</comment>
<organism evidence="16 17">
    <name type="scientific">Sorangium cellulosum</name>
    <name type="common">Polyangium cellulosum</name>
    <dbReference type="NCBI Taxonomy" id="56"/>
    <lineage>
        <taxon>Bacteria</taxon>
        <taxon>Pseudomonadati</taxon>
        <taxon>Myxococcota</taxon>
        <taxon>Polyangia</taxon>
        <taxon>Polyangiales</taxon>
        <taxon>Polyangiaceae</taxon>
        <taxon>Sorangium</taxon>
    </lineage>
</organism>
<evidence type="ECO:0000256" key="4">
    <source>
        <dbReference type="ARBA" id="ARBA00012055"/>
    </source>
</evidence>
<reference evidence="16 17" key="1">
    <citation type="submission" date="2014-02" db="EMBL/GenBank/DDBJ databases">
        <title>The small core and large imbalanced accessory genome model reveals a collaborative survival strategy of Sorangium cellulosum strains in nature.</title>
        <authorList>
            <person name="Han K."/>
            <person name="Peng R."/>
            <person name="Blom J."/>
            <person name="Li Y.-Z."/>
        </authorList>
    </citation>
    <scope>NUCLEOTIDE SEQUENCE [LARGE SCALE GENOMIC DNA]</scope>
    <source>
        <strain evidence="16 17">So0008-312</strain>
    </source>
</reference>
<keyword evidence="5" id="KW-0963">Cytoplasm</keyword>
<evidence type="ECO:0000256" key="7">
    <source>
        <dbReference type="ARBA" id="ARBA00022723"/>
    </source>
</evidence>
<keyword evidence="9 16" id="KW-0418">Kinase</keyword>
<comment type="pathway">
    <text evidence="3">Carbohydrate degradation; glycolysis; D-glyceraldehyde 3-phosphate and glycerone phosphate from D-glucose: step 3/4.</text>
</comment>
<gene>
    <name evidence="16" type="ORF">BE15_01250</name>
</gene>
<evidence type="ECO:0000256" key="10">
    <source>
        <dbReference type="ARBA" id="ARBA00022840"/>
    </source>
</evidence>
<sequence length="399" mass="44209">MTSIVEFGRPDTLPASDKRLLLVFDGGNAPGYSSVAVALTEEAARRGYEVWAATEGFRSLTADARAQPNFERLIMSRRQRYALLAQGIPARSMGRRVLDAGSDFRTERYTGFLEREKRKQAAAKFKEQGFTHLICVGGNGTFEGIKAWLQEFEVRPQAGFVNVSIDNDLEGDRAIGFLSGVETGATIARGLYEDAYTHKRIYILEMMGNRSGRHALHCAVAARAHLIVLPFFRFPQDVLAELAEGLGRADYALVIVAEGYEAERRRKEHPGMSASEFLKHQLEGAGLRDAPDKRVIAEPFSRYIRGIRPAFLDVSAAFLKGSLLLSAFDEGRTEVMPYVLAANDVGVLDFASIRREDGVERAFLPLLDRLDLQRFKTWILDHFISLGGARPSRAPAPAG</sequence>
<dbReference type="PRINTS" id="PR00476">
    <property type="entry name" value="PHFRCTKINASE"/>
</dbReference>
<dbReference type="Pfam" id="PF00365">
    <property type="entry name" value="PFK"/>
    <property type="match status" value="1"/>
</dbReference>
<accession>A0A150QHK8</accession>
<dbReference type="EMBL" id="JEMA01000653">
    <property type="protein sequence ID" value="KYF67413.1"/>
    <property type="molecule type" value="Genomic_DNA"/>
</dbReference>
<feature type="domain" description="Phosphofructokinase" evidence="15">
    <location>
        <begin position="22"/>
        <end position="317"/>
    </location>
</feature>
<evidence type="ECO:0000256" key="14">
    <source>
        <dbReference type="ARBA" id="ARBA00048070"/>
    </source>
</evidence>
<evidence type="ECO:0000256" key="2">
    <source>
        <dbReference type="ARBA" id="ARBA00004496"/>
    </source>
</evidence>
<evidence type="ECO:0000256" key="1">
    <source>
        <dbReference type="ARBA" id="ARBA00001946"/>
    </source>
</evidence>
<dbReference type="OrthoDB" id="9802503at2"/>
<evidence type="ECO:0000256" key="9">
    <source>
        <dbReference type="ARBA" id="ARBA00022777"/>
    </source>
</evidence>
<dbReference type="EC" id="2.7.1.11" evidence="4"/>
<dbReference type="GO" id="GO:0070095">
    <property type="term" value="F:fructose-6-phosphate binding"/>
    <property type="evidence" value="ECO:0007669"/>
    <property type="project" value="TreeGrafter"/>
</dbReference>
<keyword evidence="11" id="KW-0460">Magnesium</keyword>
<dbReference type="Gene3D" id="3.40.50.450">
    <property type="match status" value="1"/>
</dbReference>
<dbReference type="GO" id="GO:0030388">
    <property type="term" value="P:fructose 1,6-bisphosphate metabolic process"/>
    <property type="evidence" value="ECO:0007669"/>
    <property type="project" value="TreeGrafter"/>
</dbReference>
<evidence type="ECO:0000256" key="6">
    <source>
        <dbReference type="ARBA" id="ARBA00022679"/>
    </source>
</evidence>
<dbReference type="GO" id="GO:0048029">
    <property type="term" value="F:monosaccharide binding"/>
    <property type="evidence" value="ECO:0007669"/>
    <property type="project" value="TreeGrafter"/>
</dbReference>
<proteinExistence type="inferred from homology"/>
<dbReference type="GO" id="GO:0016208">
    <property type="term" value="F:AMP binding"/>
    <property type="evidence" value="ECO:0007669"/>
    <property type="project" value="TreeGrafter"/>
</dbReference>
<dbReference type="PANTHER" id="PTHR13697:SF4">
    <property type="entry name" value="ATP-DEPENDENT 6-PHOSPHOFRUCTOKINASE"/>
    <property type="match status" value="1"/>
</dbReference>
<dbReference type="GO" id="GO:0006002">
    <property type="term" value="P:fructose 6-phosphate metabolic process"/>
    <property type="evidence" value="ECO:0007669"/>
    <property type="project" value="InterPro"/>
</dbReference>
<dbReference type="GO" id="GO:0003872">
    <property type="term" value="F:6-phosphofructokinase activity"/>
    <property type="evidence" value="ECO:0007669"/>
    <property type="project" value="UniProtKB-EC"/>
</dbReference>
<evidence type="ECO:0000313" key="16">
    <source>
        <dbReference type="EMBL" id="KYF67413.1"/>
    </source>
</evidence>
<evidence type="ECO:0000256" key="5">
    <source>
        <dbReference type="ARBA" id="ARBA00022490"/>
    </source>
</evidence>
<dbReference type="InterPro" id="IPR022953">
    <property type="entry name" value="ATP_PFK"/>
</dbReference>
<evidence type="ECO:0000313" key="17">
    <source>
        <dbReference type="Proteomes" id="UP000075260"/>
    </source>
</evidence>
<protein>
    <recommendedName>
        <fullName evidence="4">6-phosphofructokinase</fullName>
        <ecNumber evidence="4">2.7.1.11</ecNumber>
    </recommendedName>
</protein>